<dbReference type="SUPFAM" id="SSF52172">
    <property type="entry name" value="CheY-like"/>
    <property type="match status" value="1"/>
</dbReference>
<dbReference type="PANTHER" id="PTHR43228">
    <property type="entry name" value="TWO-COMPONENT RESPONSE REGULATOR"/>
    <property type="match status" value="1"/>
</dbReference>
<feature type="domain" description="Response regulatory" evidence="1">
    <location>
        <begin position="4"/>
        <end position="146"/>
    </location>
</feature>
<dbReference type="Gene3D" id="3.40.50.2300">
    <property type="match status" value="1"/>
</dbReference>
<dbReference type="EMBL" id="LAZR01056885">
    <property type="protein sequence ID" value="KKK73217.1"/>
    <property type="molecule type" value="Genomic_DNA"/>
</dbReference>
<protein>
    <recommendedName>
        <fullName evidence="1">Response regulatory domain-containing protein</fullName>
    </recommendedName>
</protein>
<dbReference type="SMART" id="SM00448">
    <property type="entry name" value="REC"/>
    <property type="match status" value="1"/>
</dbReference>
<dbReference type="InterPro" id="IPR011006">
    <property type="entry name" value="CheY-like_superfamily"/>
</dbReference>
<dbReference type="GO" id="GO:0000160">
    <property type="term" value="P:phosphorelay signal transduction system"/>
    <property type="evidence" value="ECO:0007669"/>
    <property type="project" value="InterPro"/>
</dbReference>
<accession>A0A0F8XVS7</accession>
<organism evidence="2">
    <name type="scientific">marine sediment metagenome</name>
    <dbReference type="NCBI Taxonomy" id="412755"/>
    <lineage>
        <taxon>unclassified sequences</taxon>
        <taxon>metagenomes</taxon>
        <taxon>ecological metagenomes</taxon>
    </lineage>
</organism>
<comment type="caution">
    <text evidence="2">The sequence shown here is derived from an EMBL/GenBank/DDBJ whole genome shotgun (WGS) entry which is preliminary data.</text>
</comment>
<dbReference type="AlphaFoldDB" id="A0A0F8XVS7"/>
<dbReference type="PROSITE" id="PS50110">
    <property type="entry name" value="RESPONSE_REGULATORY"/>
    <property type="match status" value="1"/>
</dbReference>
<dbReference type="Pfam" id="PF00072">
    <property type="entry name" value="Response_reg"/>
    <property type="match status" value="1"/>
</dbReference>
<sequence>MRMRILVAEDSESFALLYKTTLEKRGHSVTIAKDGNDCIYKYTDAQQNFGNGKPPFDLVILDHKMPRMLGTDVAKEILDLNPKQRIMFVTGHVKEMMKGIKEGDTCPYCKKGKLELCKGCYNTLFGVKGADKLACSECDSTYHAEK</sequence>
<gene>
    <name evidence="2" type="ORF">LCGC14_2896040</name>
</gene>
<name>A0A0F8XVS7_9ZZZZ</name>
<reference evidence="2" key="1">
    <citation type="journal article" date="2015" name="Nature">
        <title>Complex archaea that bridge the gap between prokaryotes and eukaryotes.</title>
        <authorList>
            <person name="Spang A."/>
            <person name="Saw J.H."/>
            <person name="Jorgensen S.L."/>
            <person name="Zaremba-Niedzwiedzka K."/>
            <person name="Martijn J."/>
            <person name="Lind A.E."/>
            <person name="van Eijk R."/>
            <person name="Schleper C."/>
            <person name="Guy L."/>
            <person name="Ettema T.J."/>
        </authorList>
    </citation>
    <scope>NUCLEOTIDE SEQUENCE</scope>
</reference>
<dbReference type="PANTHER" id="PTHR43228:SF1">
    <property type="entry name" value="TWO-COMPONENT RESPONSE REGULATOR ARR22"/>
    <property type="match status" value="1"/>
</dbReference>
<evidence type="ECO:0000259" key="1">
    <source>
        <dbReference type="PROSITE" id="PS50110"/>
    </source>
</evidence>
<evidence type="ECO:0000313" key="2">
    <source>
        <dbReference type="EMBL" id="KKK73217.1"/>
    </source>
</evidence>
<dbReference type="InterPro" id="IPR052048">
    <property type="entry name" value="ST_Response_Regulator"/>
</dbReference>
<dbReference type="CDD" id="cd00156">
    <property type="entry name" value="REC"/>
    <property type="match status" value="1"/>
</dbReference>
<proteinExistence type="predicted"/>
<dbReference type="InterPro" id="IPR001789">
    <property type="entry name" value="Sig_transdc_resp-reg_receiver"/>
</dbReference>